<comment type="caution">
    <text evidence="1">The sequence shown here is derived from an EMBL/GenBank/DDBJ whole genome shotgun (WGS) entry which is preliminary data.</text>
</comment>
<reference evidence="1 2" key="1">
    <citation type="submission" date="2018-07" db="EMBL/GenBank/DDBJ databases">
        <title>Dyella monticola sp. nov. and Dyella psychrodurans sp. nov. isolated from monsoon evergreen broad-leaved forest soil of Dinghu Mountain, China.</title>
        <authorList>
            <person name="Gao Z."/>
            <person name="Qiu L."/>
        </authorList>
    </citation>
    <scope>NUCLEOTIDE SEQUENCE [LARGE SCALE GENOMIC DNA]</scope>
    <source>
        <strain evidence="1 2">4MSK11</strain>
    </source>
</reference>
<accession>A0A370X727</accession>
<evidence type="ECO:0000313" key="1">
    <source>
        <dbReference type="EMBL" id="RDS84233.1"/>
    </source>
</evidence>
<dbReference type="EMBL" id="QRBF01000003">
    <property type="protein sequence ID" value="RDS84233.1"/>
    <property type="molecule type" value="Genomic_DNA"/>
</dbReference>
<evidence type="ECO:0000313" key="2">
    <source>
        <dbReference type="Proteomes" id="UP000255334"/>
    </source>
</evidence>
<dbReference type="AlphaFoldDB" id="A0A370X727"/>
<name>A0A370X727_9GAMM</name>
<dbReference type="OrthoDB" id="5956068at2"/>
<proteinExistence type="predicted"/>
<dbReference type="Proteomes" id="UP000255334">
    <property type="component" value="Unassembled WGS sequence"/>
</dbReference>
<organism evidence="1 2">
    <name type="scientific">Dyella psychrodurans</name>
    <dbReference type="NCBI Taxonomy" id="1927960"/>
    <lineage>
        <taxon>Bacteria</taxon>
        <taxon>Pseudomonadati</taxon>
        <taxon>Pseudomonadota</taxon>
        <taxon>Gammaproteobacteria</taxon>
        <taxon>Lysobacterales</taxon>
        <taxon>Rhodanobacteraceae</taxon>
        <taxon>Dyella</taxon>
    </lineage>
</organism>
<dbReference type="RefSeq" id="WP_115478034.1">
    <property type="nucleotide sequence ID" value="NZ_QRBF01000003.1"/>
</dbReference>
<gene>
    <name evidence="1" type="ORF">DWU99_10840</name>
</gene>
<keyword evidence="2" id="KW-1185">Reference proteome</keyword>
<protein>
    <submittedName>
        <fullName evidence="1">DUF2384 domain-containing protein</fullName>
    </submittedName>
</protein>
<sequence>MRHVDSFKDMATRLDELHATREQIALTAFSMLEERQGDLSRMLIIALGDRPRAVRWMCMRHRNLEGRNAYQVIADGEEDRLWEVVENLCGIPET</sequence>